<keyword evidence="2" id="KW-1185">Reference proteome</keyword>
<accession>A0A0G4FD73</accession>
<name>A0A0G4FD73_VITBC</name>
<reference evidence="1 2" key="1">
    <citation type="submission" date="2014-11" db="EMBL/GenBank/DDBJ databases">
        <authorList>
            <person name="Zhu J."/>
            <person name="Qi W."/>
            <person name="Song R."/>
        </authorList>
    </citation>
    <scope>NUCLEOTIDE SEQUENCE [LARGE SCALE GENOMIC DNA]</scope>
</reference>
<dbReference type="EMBL" id="CDMY01000409">
    <property type="protein sequence ID" value="CEM11112.1"/>
    <property type="molecule type" value="Genomic_DNA"/>
</dbReference>
<organism evidence="1 2">
    <name type="scientific">Vitrella brassicaformis (strain CCMP3155)</name>
    <dbReference type="NCBI Taxonomy" id="1169540"/>
    <lineage>
        <taxon>Eukaryota</taxon>
        <taxon>Sar</taxon>
        <taxon>Alveolata</taxon>
        <taxon>Colpodellida</taxon>
        <taxon>Vitrellaceae</taxon>
        <taxon>Vitrella</taxon>
    </lineage>
</organism>
<evidence type="ECO:0000313" key="1">
    <source>
        <dbReference type="EMBL" id="CEM11112.1"/>
    </source>
</evidence>
<gene>
    <name evidence="1" type="ORF">Vbra_3073</name>
</gene>
<dbReference type="VEuPathDB" id="CryptoDB:Vbra_3073"/>
<sequence>MGTGGDNVPFKCFNASFSSDADTVTDDPWVALVEALLRVKGGVSAIEERIGKGTGKVCLPELYGDGEGGIAQPVSSITAGFSVLTVTGLLGGLQVGPCSPNGQLCTAVGAECIVTAFASPVPGGCLFPPGVSEESAECPDCEVLGGNCAFDKRVVEFDGQERVFCESRGTAEEGFCDKLLTPCDPSDIGTNGNCCGVDTLPDGSPGGRLVCQRASDALRLLYDYCNLAGGPLDVIPPPVAKLSLDLADKISGPTDADCEVCTEPPTAMGTGGDNVPFKCFNASFSSDADTVTDDPWVALVEALLRVKGGVSAIEERIGKGTGKVCLPELYGDGEGRIASPVSSLAAGFTALSVTPALLGLEIGPCVPNGKVCTDFGAECFTSEFFSPVPAGCLFPPGTTKESAECPDCASLGGNCAFSKTVVEIDGRKRVLCQSQGFVDKDFCLELFSPCDEEDIGTNGECCGVDALPDGSISGKLICQRAGYVVRDLLEWCNLAATGGPADLISAPLAEIAVAFADKISPPLCAPPDGFQATNWFPGGSSVLGGLLGEDVIKACGDMLKPLDINLKNLGS</sequence>
<dbReference type="Proteomes" id="UP000041254">
    <property type="component" value="Unassembled WGS sequence"/>
</dbReference>
<dbReference type="InParanoid" id="A0A0G4FD73"/>
<dbReference type="AlphaFoldDB" id="A0A0G4FD73"/>
<proteinExistence type="predicted"/>
<protein>
    <submittedName>
        <fullName evidence="1">Uncharacterized protein</fullName>
    </submittedName>
</protein>
<evidence type="ECO:0000313" key="2">
    <source>
        <dbReference type="Proteomes" id="UP000041254"/>
    </source>
</evidence>